<evidence type="ECO:0000313" key="3">
    <source>
        <dbReference type="Proteomes" id="UP000569914"/>
    </source>
</evidence>
<keyword evidence="3" id="KW-1185">Reference proteome</keyword>
<feature type="compositionally biased region" description="Gly residues" evidence="1">
    <location>
        <begin position="68"/>
        <end position="77"/>
    </location>
</feature>
<protein>
    <submittedName>
        <fullName evidence="2">Uncharacterized protein</fullName>
    </submittedName>
</protein>
<organism evidence="2 3">
    <name type="scientific">Microlunatus parietis</name>
    <dbReference type="NCBI Taxonomy" id="682979"/>
    <lineage>
        <taxon>Bacteria</taxon>
        <taxon>Bacillati</taxon>
        <taxon>Actinomycetota</taxon>
        <taxon>Actinomycetes</taxon>
        <taxon>Propionibacteriales</taxon>
        <taxon>Propionibacteriaceae</taxon>
        <taxon>Microlunatus</taxon>
    </lineage>
</organism>
<comment type="caution">
    <text evidence="2">The sequence shown here is derived from an EMBL/GenBank/DDBJ whole genome shotgun (WGS) entry which is preliminary data.</text>
</comment>
<sequence>MIIGLPVIIGAVVLIVVLARRKPARTPTPPYPPAPNAPYGPPAHRPLPAQGWEHQRPPHQGPPHQGPAGPGDGPAPG</sequence>
<dbReference type="EMBL" id="JACCBU010000001">
    <property type="protein sequence ID" value="NYE69468.1"/>
    <property type="molecule type" value="Genomic_DNA"/>
</dbReference>
<reference evidence="2 3" key="1">
    <citation type="submission" date="2020-07" db="EMBL/GenBank/DDBJ databases">
        <title>Sequencing the genomes of 1000 actinobacteria strains.</title>
        <authorList>
            <person name="Klenk H.-P."/>
        </authorList>
    </citation>
    <scope>NUCLEOTIDE SEQUENCE [LARGE SCALE GENOMIC DNA]</scope>
    <source>
        <strain evidence="2 3">DSM 22083</strain>
    </source>
</reference>
<dbReference type="RefSeq" id="WP_179748265.1">
    <property type="nucleotide sequence ID" value="NZ_JACCBU010000001.1"/>
</dbReference>
<dbReference type="AlphaFoldDB" id="A0A7Y9I3A4"/>
<name>A0A7Y9I3A4_9ACTN</name>
<feature type="compositionally biased region" description="Pro residues" evidence="1">
    <location>
        <begin position="26"/>
        <end position="45"/>
    </location>
</feature>
<feature type="region of interest" description="Disordered" evidence="1">
    <location>
        <begin position="23"/>
        <end position="77"/>
    </location>
</feature>
<proteinExistence type="predicted"/>
<gene>
    <name evidence="2" type="ORF">BKA15_000797</name>
</gene>
<accession>A0A7Y9I3A4</accession>
<dbReference type="Proteomes" id="UP000569914">
    <property type="component" value="Unassembled WGS sequence"/>
</dbReference>
<evidence type="ECO:0000313" key="2">
    <source>
        <dbReference type="EMBL" id="NYE69468.1"/>
    </source>
</evidence>
<evidence type="ECO:0000256" key="1">
    <source>
        <dbReference type="SAM" id="MobiDB-lite"/>
    </source>
</evidence>